<proteinExistence type="predicted"/>
<name>A0AAW5ZRR1_RALSL</name>
<dbReference type="EMBL" id="JAIVFG010000026">
    <property type="protein sequence ID" value="MDB0572210.1"/>
    <property type="molecule type" value="Genomic_DNA"/>
</dbReference>
<sequence>MSGHLFDNRLMNEKDLYDVTGLKRHSAQVNWFVTQFGVKPVQRADGRVILSWAAFEALQARRVCATSAVPATNNERPTLVPVRRAA</sequence>
<dbReference type="Proteomes" id="UP001144050">
    <property type="component" value="Unassembled WGS sequence"/>
</dbReference>
<accession>A0AAW5ZRR1</accession>
<reference evidence="1" key="1">
    <citation type="submission" date="2021-09" db="EMBL/GenBank/DDBJ databases">
        <title>Genomic analysis of Ralstonia spp.</title>
        <authorList>
            <person name="Aburjaile F."/>
            <person name="Ariute J.C."/>
            <person name="Pais A.K.L."/>
            <person name="Albuquerque G.M.R."/>
            <person name="Silva A.M.F."/>
            <person name="Brenig B."/>
            <person name="Azevedo V."/>
            <person name="Matiuzzi M."/>
            <person name="Ramos R."/>
            <person name="Goes-Neto A."/>
            <person name="Soares S."/>
            <person name="Iseppon A.M.B."/>
            <person name="Souza E."/>
            <person name="Gama M."/>
        </authorList>
    </citation>
    <scope>NUCLEOTIDE SEQUENCE</scope>
    <source>
        <strain evidence="1">CCRMRs91</strain>
    </source>
</reference>
<evidence type="ECO:0000313" key="1">
    <source>
        <dbReference type="EMBL" id="MDB0572210.1"/>
    </source>
</evidence>
<evidence type="ECO:0000313" key="2">
    <source>
        <dbReference type="Proteomes" id="UP001144050"/>
    </source>
</evidence>
<organism evidence="1 2">
    <name type="scientific">Ralstonia solanacearum</name>
    <name type="common">Pseudomonas solanacearum</name>
    <dbReference type="NCBI Taxonomy" id="305"/>
    <lineage>
        <taxon>Bacteria</taxon>
        <taxon>Pseudomonadati</taxon>
        <taxon>Pseudomonadota</taxon>
        <taxon>Betaproteobacteria</taxon>
        <taxon>Burkholderiales</taxon>
        <taxon>Burkholderiaceae</taxon>
        <taxon>Ralstonia</taxon>
        <taxon>Ralstonia solanacearum species complex</taxon>
    </lineage>
</organism>
<gene>
    <name evidence="1" type="ORF">LBW59_15725</name>
</gene>
<dbReference type="AlphaFoldDB" id="A0AAW5ZRR1"/>
<protein>
    <submittedName>
        <fullName evidence="1">DUF4224 domain-containing protein</fullName>
    </submittedName>
</protein>
<comment type="caution">
    <text evidence="1">The sequence shown here is derived from an EMBL/GenBank/DDBJ whole genome shotgun (WGS) entry which is preliminary data.</text>
</comment>
<dbReference type="RefSeq" id="WP_231408969.1">
    <property type="nucleotide sequence ID" value="NZ_CP088237.1"/>
</dbReference>